<dbReference type="AlphaFoldDB" id="A0A0C5V3P5"/>
<keyword evidence="2" id="KW-1185">Reference proteome</keyword>
<accession>A0A0C5V3P5</accession>
<evidence type="ECO:0000313" key="2">
    <source>
        <dbReference type="Proteomes" id="UP000032266"/>
    </source>
</evidence>
<protein>
    <submittedName>
        <fullName evidence="1">Uncharacterized protein</fullName>
    </submittedName>
</protein>
<organism evidence="1 2">
    <name type="scientific">Gynuella sunshinyii YC6258</name>
    <dbReference type="NCBI Taxonomy" id="1445510"/>
    <lineage>
        <taxon>Bacteria</taxon>
        <taxon>Pseudomonadati</taxon>
        <taxon>Pseudomonadota</taxon>
        <taxon>Gammaproteobacteria</taxon>
        <taxon>Oceanospirillales</taxon>
        <taxon>Saccharospirillaceae</taxon>
        <taxon>Gynuella</taxon>
    </lineage>
</organism>
<proteinExistence type="predicted"/>
<sequence>MFNRRVNSYEWALLAAKIVDYTDGEVSEKILAFLSYLLPDRIELLSLLFDADKNITYKIAAIVDPSPELRLDIDNPCLRFNRIYSNLNIERQRKINEFEQTLLKIVNGNLDYYNCKIE</sequence>
<gene>
    <name evidence="1" type="ORF">YC6258_02078</name>
</gene>
<dbReference type="Proteomes" id="UP000032266">
    <property type="component" value="Chromosome"/>
</dbReference>
<dbReference type="RefSeq" id="WP_044616716.1">
    <property type="nucleotide sequence ID" value="NZ_CP007142.1"/>
</dbReference>
<dbReference type="EMBL" id="CP007142">
    <property type="protein sequence ID" value="AJQ94120.1"/>
    <property type="molecule type" value="Genomic_DNA"/>
</dbReference>
<reference evidence="1 2" key="1">
    <citation type="submission" date="2014-01" db="EMBL/GenBank/DDBJ databases">
        <title>Full genme sequencing of cellulolytic bacterium Gynuella sunshinyii YC6258T gen. nov., sp. nov.</title>
        <authorList>
            <person name="Khan H."/>
            <person name="Chung E.J."/>
            <person name="Chung Y.R."/>
        </authorList>
    </citation>
    <scope>NUCLEOTIDE SEQUENCE [LARGE SCALE GENOMIC DNA]</scope>
    <source>
        <strain evidence="1 2">YC6258</strain>
    </source>
</reference>
<dbReference type="KEGG" id="gsn:YC6258_02078"/>
<dbReference type="HOGENOM" id="CLU_2069799_0_0_6"/>
<evidence type="ECO:0000313" key="1">
    <source>
        <dbReference type="EMBL" id="AJQ94120.1"/>
    </source>
</evidence>
<name>A0A0C5V3P5_9GAMM</name>